<dbReference type="HOGENOM" id="CLU_3119979_0_0_10"/>
<dbReference type="EMBL" id="HG934468">
    <property type="protein sequence ID" value="CDN32311.1"/>
    <property type="molecule type" value="Genomic_DNA"/>
</dbReference>
<gene>
    <name evidence="1" type="ORF">BN938_2239</name>
</gene>
<keyword evidence="2" id="KW-1185">Reference proteome</keyword>
<dbReference type="KEGG" id="rbc:BN938_2239"/>
<protein>
    <submittedName>
        <fullName evidence="1">Uncharacterized protein</fullName>
    </submittedName>
</protein>
<evidence type="ECO:0000313" key="2">
    <source>
        <dbReference type="Proteomes" id="UP000027616"/>
    </source>
</evidence>
<proteinExistence type="predicted"/>
<dbReference type="STRING" id="1433126.BN938_2239"/>
<evidence type="ECO:0000313" key="1">
    <source>
        <dbReference type="EMBL" id="CDN32311.1"/>
    </source>
</evidence>
<organism evidence="1 2">
    <name type="scientific">Mucinivorans hirudinis</name>
    <dbReference type="NCBI Taxonomy" id="1433126"/>
    <lineage>
        <taxon>Bacteria</taxon>
        <taxon>Pseudomonadati</taxon>
        <taxon>Bacteroidota</taxon>
        <taxon>Bacteroidia</taxon>
        <taxon>Bacteroidales</taxon>
        <taxon>Rikenellaceae</taxon>
        <taxon>Mucinivorans</taxon>
    </lineage>
</organism>
<name>A0A060R9L1_9BACT</name>
<dbReference type="AlphaFoldDB" id="A0A060R9L1"/>
<dbReference type="Proteomes" id="UP000027616">
    <property type="component" value="Chromosome I"/>
</dbReference>
<sequence length="50" mass="5905">MLEYERDGSIIPPFAITDRELSVLLKKREANPNPIYISNEEVMKRLAQWE</sequence>
<accession>A0A060R9L1</accession>
<reference evidence="1 2" key="1">
    <citation type="journal article" date="2015" name="Genome Announc.">
        <title>Complete Genome Sequence of the Novel Leech Symbiont Mucinivorans hirudinis M3T.</title>
        <authorList>
            <person name="Nelson M.C."/>
            <person name="Bomar L."/>
            <person name="Graf J."/>
        </authorList>
    </citation>
    <scope>NUCLEOTIDE SEQUENCE [LARGE SCALE GENOMIC DNA]</scope>
    <source>
        <strain evidence="2">M3</strain>
    </source>
</reference>